<reference evidence="2" key="1">
    <citation type="submission" date="2019-06" db="EMBL/GenBank/DDBJ databases">
        <authorList>
            <person name="Zheng W."/>
        </authorList>
    </citation>
    <scope>NUCLEOTIDE SEQUENCE</scope>
    <source>
        <strain evidence="2">QDHG01</strain>
    </source>
</reference>
<protein>
    <submittedName>
        <fullName evidence="2">Uncharacterized protein</fullName>
    </submittedName>
</protein>
<sequence length="97" mass="11402">MTNQRSIRSPSLIANPAKSVPPLRTNSIQFQAPLKIQRECSKTKVHPAPHHHLKTTRARMRRCKRIWCIKQAMKEYRNMLHLHHHSFHPLISISRKG</sequence>
<dbReference type="Proteomes" id="UP000785679">
    <property type="component" value="Unassembled WGS sequence"/>
</dbReference>
<name>A0A8J8SVU3_HALGN</name>
<gene>
    <name evidence="2" type="ORF">FGO68_gene13573</name>
</gene>
<evidence type="ECO:0000256" key="1">
    <source>
        <dbReference type="SAM" id="MobiDB-lite"/>
    </source>
</evidence>
<keyword evidence="3" id="KW-1185">Reference proteome</keyword>
<evidence type="ECO:0000313" key="2">
    <source>
        <dbReference type="EMBL" id="TNV72574.1"/>
    </source>
</evidence>
<organism evidence="2 3">
    <name type="scientific">Halteria grandinella</name>
    <dbReference type="NCBI Taxonomy" id="5974"/>
    <lineage>
        <taxon>Eukaryota</taxon>
        <taxon>Sar</taxon>
        <taxon>Alveolata</taxon>
        <taxon>Ciliophora</taxon>
        <taxon>Intramacronucleata</taxon>
        <taxon>Spirotrichea</taxon>
        <taxon>Stichotrichia</taxon>
        <taxon>Sporadotrichida</taxon>
        <taxon>Halteriidae</taxon>
        <taxon>Halteria</taxon>
    </lineage>
</organism>
<accession>A0A8J8SVU3</accession>
<feature type="region of interest" description="Disordered" evidence="1">
    <location>
        <begin position="1"/>
        <end position="20"/>
    </location>
</feature>
<evidence type="ECO:0000313" key="3">
    <source>
        <dbReference type="Proteomes" id="UP000785679"/>
    </source>
</evidence>
<dbReference type="EMBL" id="RRYP01021786">
    <property type="protein sequence ID" value="TNV72574.1"/>
    <property type="molecule type" value="Genomic_DNA"/>
</dbReference>
<proteinExistence type="predicted"/>
<comment type="caution">
    <text evidence="2">The sequence shown here is derived from an EMBL/GenBank/DDBJ whole genome shotgun (WGS) entry which is preliminary data.</text>
</comment>
<dbReference type="AlphaFoldDB" id="A0A8J8SVU3"/>